<evidence type="ECO:0000313" key="2">
    <source>
        <dbReference type="Proteomes" id="UP000019141"/>
    </source>
</evidence>
<dbReference type="HOGENOM" id="CLU_3133528_0_0_7"/>
<dbReference type="EMBL" id="AZHW01000590">
    <property type="protein sequence ID" value="ETW98078.1"/>
    <property type="molecule type" value="Genomic_DNA"/>
</dbReference>
<dbReference type="AlphaFoldDB" id="W4LIZ0"/>
<reference evidence="1 2" key="1">
    <citation type="journal article" date="2014" name="Nature">
        <title>An environmental bacterial taxon with a large and distinct metabolic repertoire.</title>
        <authorList>
            <person name="Wilson M.C."/>
            <person name="Mori T."/>
            <person name="Ruckert C."/>
            <person name="Uria A.R."/>
            <person name="Helf M.J."/>
            <person name="Takada K."/>
            <person name="Gernert C."/>
            <person name="Steffens U.A."/>
            <person name="Heycke N."/>
            <person name="Schmitt S."/>
            <person name="Rinke C."/>
            <person name="Helfrich E.J."/>
            <person name="Brachmann A.O."/>
            <person name="Gurgui C."/>
            <person name="Wakimoto T."/>
            <person name="Kracht M."/>
            <person name="Crusemann M."/>
            <person name="Hentschel U."/>
            <person name="Abe I."/>
            <person name="Matsunaga S."/>
            <person name="Kalinowski J."/>
            <person name="Takeyama H."/>
            <person name="Piel J."/>
        </authorList>
    </citation>
    <scope>NUCLEOTIDE SEQUENCE [LARGE SCALE GENOMIC DNA]</scope>
    <source>
        <strain evidence="2">TSY1</strain>
    </source>
</reference>
<comment type="caution">
    <text evidence="1">The sequence shown here is derived from an EMBL/GenBank/DDBJ whole genome shotgun (WGS) entry which is preliminary data.</text>
</comment>
<dbReference type="Proteomes" id="UP000019141">
    <property type="component" value="Unassembled WGS sequence"/>
</dbReference>
<gene>
    <name evidence="1" type="ORF">ETSY1_20265</name>
</gene>
<keyword evidence="2" id="KW-1185">Reference proteome</keyword>
<name>W4LIZ0_ENTF1</name>
<accession>W4LIZ0</accession>
<protein>
    <submittedName>
        <fullName evidence="1">Uncharacterized protein</fullName>
    </submittedName>
</protein>
<sequence>MTIWLYIEQVTTHKISSFQAAAFFEPPQFFDMPPKKNDQHLDLFEPRAN</sequence>
<organism evidence="1 2">
    <name type="scientific">Entotheonella factor</name>
    <dbReference type="NCBI Taxonomy" id="1429438"/>
    <lineage>
        <taxon>Bacteria</taxon>
        <taxon>Pseudomonadati</taxon>
        <taxon>Nitrospinota/Tectimicrobiota group</taxon>
        <taxon>Candidatus Tectimicrobiota</taxon>
        <taxon>Candidatus Entotheonellia</taxon>
        <taxon>Candidatus Entotheonellales</taxon>
        <taxon>Candidatus Entotheonellaceae</taxon>
        <taxon>Candidatus Entotheonella</taxon>
    </lineage>
</organism>
<proteinExistence type="predicted"/>
<evidence type="ECO:0000313" key="1">
    <source>
        <dbReference type="EMBL" id="ETW98078.1"/>
    </source>
</evidence>